<dbReference type="GO" id="GO:0002803">
    <property type="term" value="P:positive regulation of antibacterial peptide production"/>
    <property type="evidence" value="ECO:0007669"/>
    <property type="project" value="TreeGrafter"/>
</dbReference>
<dbReference type="CDD" id="cd00190">
    <property type="entry name" value="Tryp_SPc"/>
    <property type="match status" value="1"/>
</dbReference>
<dbReference type="Gene3D" id="2.40.10.10">
    <property type="entry name" value="Trypsin-like serine proteases"/>
    <property type="match status" value="2"/>
</dbReference>
<evidence type="ECO:0000313" key="6">
    <source>
        <dbReference type="Proteomes" id="UP000001811"/>
    </source>
</evidence>
<dbReference type="PROSITE" id="PS50240">
    <property type="entry name" value="TRYPSIN_DOM"/>
    <property type="match status" value="1"/>
</dbReference>
<dbReference type="InterPro" id="IPR043504">
    <property type="entry name" value="Peptidase_S1_PA_chymotrypsin"/>
</dbReference>
<proteinExistence type="predicted"/>
<dbReference type="GO" id="GO:0097186">
    <property type="term" value="P:amelogenesis"/>
    <property type="evidence" value="ECO:0007669"/>
    <property type="project" value="TreeGrafter"/>
</dbReference>
<keyword evidence="6" id="KW-1185">Reference proteome</keyword>
<dbReference type="PROSITE" id="PS00134">
    <property type="entry name" value="TRYPSIN_HIS"/>
    <property type="match status" value="1"/>
</dbReference>
<dbReference type="PRINTS" id="PR00722">
    <property type="entry name" value="CHYMOTRYPSIN"/>
</dbReference>
<dbReference type="InterPro" id="IPR001314">
    <property type="entry name" value="Peptidase_S1A"/>
</dbReference>
<feature type="chain" id="PRO_5023826937" evidence="3">
    <location>
        <begin position="30"/>
        <end position="313"/>
    </location>
</feature>
<sequence length="313" mass="33823">MAPAGGPRVWMLSALAAAVILGAAEPVLANEDISCYNPSDPGPPGSDRDLGAGPQEDAASDRSGSSSRIVNGSDCERDTQPWQGALLLGPGQLYCGAVLVAPQWLLTAAHCRKPVFRVRLGHHSMSPVYESGQQMFKGIKSIPHPGYSHPGHSNDLMLIKLNRKVRESRTVKAINISSCCPSAGTRCTVSGWGTTNNSQRERPASSLCPRHPPAPARPCSPRLSLRSHSTDAFPKVLQCLNITVLSEERCKEAYPGQIDHSMFCAGDEEGRDSCQVRLPPLPRRRTWGACSVARKPVMAKAARTPLNLFFKKR</sequence>
<dbReference type="PANTHER" id="PTHR24271:SF59">
    <property type="entry name" value="KALLIKREIN-5"/>
    <property type="match status" value="1"/>
</dbReference>
<evidence type="ECO:0000259" key="4">
    <source>
        <dbReference type="PROSITE" id="PS50240"/>
    </source>
</evidence>
<feature type="region of interest" description="Disordered" evidence="2">
    <location>
        <begin position="194"/>
        <end position="213"/>
    </location>
</feature>
<reference evidence="5" key="2">
    <citation type="submission" date="2025-08" db="UniProtKB">
        <authorList>
            <consortium name="Ensembl"/>
        </authorList>
    </citation>
    <scope>IDENTIFICATION</scope>
    <source>
        <strain evidence="5">Thorbecke</strain>
    </source>
</reference>
<feature type="domain" description="Peptidase S1" evidence="4">
    <location>
        <begin position="69"/>
        <end position="275"/>
    </location>
</feature>
<dbReference type="FunFam" id="2.40.10.10:FF:000021">
    <property type="entry name" value="Kallikrein 1"/>
    <property type="match status" value="1"/>
</dbReference>
<dbReference type="GO" id="GO:0006508">
    <property type="term" value="P:proteolysis"/>
    <property type="evidence" value="ECO:0007669"/>
    <property type="project" value="InterPro"/>
</dbReference>
<reference evidence="5 6" key="1">
    <citation type="journal article" date="2011" name="Nature">
        <title>A high-resolution map of human evolutionary constraint using 29 mammals.</title>
        <authorList>
            <person name="Lindblad-Toh K."/>
            <person name="Garber M."/>
            <person name="Zuk O."/>
            <person name="Lin M.F."/>
            <person name="Parker B.J."/>
            <person name="Washietl S."/>
            <person name="Kheradpour P."/>
            <person name="Ernst J."/>
            <person name="Jordan G."/>
            <person name="Mauceli E."/>
            <person name="Ward L.D."/>
            <person name="Lowe C.B."/>
            <person name="Holloway A.K."/>
            <person name="Clamp M."/>
            <person name="Gnerre S."/>
            <person name="Alfoldi J."/>
            <person name="Beal K."/>
            <person name="Chang J."/>
            <person name="Clawson H."/>
            <person name="Cuff J."/>
            <person name="Di Palma F."/>
            <person name="Fitzgerald S."/>
            <person name="Flicek P."/>
            <person name="Guttman M."/>
            <person name="Hubisz M.J."/>
            <person name="Jaffe D.B."/>
            <person name="Jungreis I."/>
            <person name="Kent W.J."/>
            <person name="Kostka D."/>
            <person name="Lara M."/>
            <person name="Martins A.L."/>
            <person name="Massingham T."/>
            <person name="Moltke I."/>
            <person name="Raney B.J."/>
            <person name="Rasmussen M.D."/>
            <person name="Robinson J."/>
            <person name="Stark A."/>
            <person name="Vilella A.J."/>
            <person name="Wen J."/>
            <person name="Xie X."/>
            <person name="Zody M.C."/>
            <person name="Baldwin J."/>
            <person name="Bloom T."/>
            <person name="Chin C.W."/>
            <person name="Heiman D."/>
            <person name="Nicol R."/>
            <person name="Nusbaum C."/>
            <person name="Young S."/>
            <person name="Wilkinson J."/>
            <person name="Worley K.C."/>
            <person name="Kovar C.L."/>
            <person name="Muzny D.M."/>
            <person name="Gibbs R.A."/>
            <person name="Cree A."/>
            <person name="Dihn H.H."/>
            <person name="Fowler G."/>
            <person name="Jhangiani S."/>
            <person name="Joshi V."/>
            <person name="Lee S."/>
            <person name="Lewis L.R."/>
            <person name="Nazareth L.V."/>
            <person name="Okwuonu G."/>
            <person name="Santibanez J."/>
            <person name="Warren W.C."/>
            <person name="Mardis E.R."/>
            <person name="Weinstock G.M."/>
            <person name="Wilson R.K."/>
            <person name="Delehaunty K."/>
            <person name="Dooling D."/>
            <person name="Fronik C."/>
            <person name="Fulton L."/>
            <person name="Fulton B."/>
            <person name="Graves T."/>
            <person name="Minx P."/>
            <person name="Sodergren E."/>
            <person name="Birney E."/>
            <person name="Margulies E.H."/>
            <person name="Herrero J."/>
            <person name="Green E.D."/>
            <person name="Haussler D."/>
            <person name="Siepel A."/>
            <person name="Goldman N."/>
            <person name="Pollard K.S."/>
            <person name="Pedersen J.S."/>
            <person name="Lander E.S."/>
            <person name="Kellis M."/>
        </authorList>
    </citation>
    <scope>NUCLEOTIDE SEQUENCE [LARGE SCALE GENOMIC DNA]</scope>
    <source>
        <strain evidence="6">Thorbecke</strain>
    </source>
</reference>
<evidence type="ECO:0000256" key="2">
    <source>
        <dbReference type="SAM" id="MobiDB-lite"/>
    </source>
</evidence>
<evidence type="ECO:0000313" key="5">
    <source>
        <dbReference type="Ensembl" id="ENSOCUP00000049110.1"/>
    </source>
</evidence>
<dbReference type="PANTHER" id="PTHR24271">
    <property type="entry name" value="KALLIKREIN-RELATED"/>
    <property type="match status" value="1"/>
</dbReference>
<dbReference type="Bgee" id="ENSOCUG00000021689">
    <property type="expression patterns" value="Expressed in skin of back and 8 other cell types or tissues"/>
</dbReference>
<dbReference type="InterPro" id="IPR001254">
    <property type="entry name" value="Trypsin_dom"/>
</dbReference>
<reference evidence="5" key="3">
    <citation type="submission" date="2025-09" db="UniProtKB">
        <authorList>
            <consortium name="Ensembl"/>
        </authorList>
    </citation>
    <scope>IDENTIFICATION</scope>
    <source>
        <strain evidence="5">Thorbecke</strain>
    </source>
</reference>
<dbReference type="GO" id="GO:0030141">
    <property type="term" value="C:secretory granule"/>
    <property type="evidence" value="ECO:0007669"/>
    <property type="project" value="TreeGrafter"/>
</dbReference>
<feature type="signal peptide" evidence="3">
    <location>
        <begin position="1"/>
        <end position="29"/>
    </location>
</feature>
<accession>A0A5F9DU07</accession>
<dbReference type="AlphaFoldDB" id="A0A5F9DU07"/>
<name>A0A5F9DU07_RABIT</name>
<dbReference type="SUPFAM" id="SSF50494">
    <property type="entry name" value="Trypsin-like serine proteases"/>
    <property type="match status" value="1"/>
</dbReference>
<dbReference type="InterPro" id="IPR009003">
    <property type="entry name" value="Peptidase_S1_PA"/>
</dbReference>
<gene>
    <name evidence="5" type="primary">KLK5</name>
</gene>
<evidence type="ECO:0000256" key="1">
    <source>
        <dbReference type="ARBA" id="ARBA00023157"/>
    </source>
</evidence>
<dbReference type="InterPro" id="IPR018114">
    <property type="entry name" value="TRYPSIN_HIS"/>
</dbReference>
<dbReference type="SMART" id="SM00020">
    <property type="entry name" value="Tryp_SPc"/>
    <property type="match status" value="1"/>
</dbReference>
<protein>
    <submittedName>
        <fullName evidence="5">Kallikrein related peptidase 5</fullName>
    </submittedName>
</protein>
<organism evidence="5 6">
    <name type="scientific">Oryctolagus cuniculus</name>
    <name type="common">Rabbit</name>
    <dbReference type="NCBI Taxonomy" id="9986"/>
    <lineage>
        <taxon>Eukaryota</taxon>
        <taxon>Metazoa</taxon>
        <taxon>Chordata</taxon>
        <taxon>Craniata</taxon>
        <taxon>Vertebrata</taxon>
        <taxon>Euteleostomi</taxon>
        <taxon>Mammalia</taxon>
        <taxon>Eutheria</taxon>
        <taxon>Euarchontoglires</taxon>
        <taxon>Glires</taxon>
        <taxon>Lagomorpha</taxon>
        <taxon>Leporidae</taxon>
        <taxon>Oryctolagus</taxon>
    </lineage>
</organism>
<dbReference type="GO" id="GO:0022617">
    <property type="term" value="P:extracellular matrix disassembly"/>
    <property type="evidence" value="ECO:0007669"/>
    <property type="project" value="TreeGrafter"/>
</dbReference>
<dbReference type="Proteomes" id="UP000001811">
    <property type="component" value="Unplaced"/>
</dbReference>
<keyword evidence="1" id="KW-1015">Disulfide bond</keyword>
<dbReference type="GO" id="GO:0004252">
    <property type="term" value="F:serine-type endopeptidase activity"/>
    <property type="evidence" value="ECO:0007669"/>
    <property type="project" value="InterPro"/>
</dbReference>
<feature type="region of interest" description="Disordered" evidence="2">
    <location>
        <begin position="34"/>
        <end position="76"/>
    </location>
</feature>
<dbReference type="GeneTree" id="ENSGT01020000230389"/>
<keyword evidence="3" id="KW-0732">Signal</keyword>
<dbReference type="Ensembl" id="ENSOCUT00000047613.1">
    <property type="protein sequence ID" value="ENSOCUP00000049110.1"/>
    <property type="gene ID" value="ENSOCUG00000021689.3"/>
</dbReference>
<evidence type="ECO:0000256" key="3">
    <source>
        <dbReference type="SAM" id="SignalP"/>
    </source>
</evidence>
<dbReference type="Pfam" id="PF00089">
    <property type="entry name" value="Trypsin"/>
    <property type="match status" value="2"/>
</dbReference>